<dbReference type="Pfam" id="PF00106">
    <property type="entry name" value="adh_short"/>
    <property type="match status" value="2"/>
</dbReference>
<dbReference type="SUPFAM" id="SSF51735">
    <property type="entry name" value="NAD(P)-binding Rossmann-fold domains"/>
    <property type="match status" value="1"/>
</dbReference>
<reference evidence="4" key="1">
    <citation type="submission" date="2023-06" db="EMBL/GenBank/DDBJ databases">
        <title>Survivors Of The Sea: Transcriptome response of Skeletonema marinoi to long-term dormancy.</title>
        <authorList>
            <person name="Pinder M.I.M."/>
            <person name="Kourtchenko O."/>
            <person name="Robertson E.K."/>
            <person name="Larsson T."/>
            <person name="Maumus F."/>
            <person name="Osuna-Cruz C.M."/>
            <person name="Vancaester E."/>
            <person name="Stenow R."/>
            <person name="Vandepoele K."/>
            <person name="Ploug H."/>
            <person name="Bruchert V."/>
            <person name="Godhe A."/>
            <person name="Topel M."/>
        </authorList>
    </citation>
    <scope>NUCLEOTIDE SEQUENCE</scope>
    <source>
        <strain evidence="4">R05AC</strain>
    </source>
</reference>
<name>A0AAD8Y3Z6_9STRA</name>
<evidence type="ECO:0000256" key="3">
    <source>
        <dbReference type="ARBA" id="ARBA00023002"/>
    </source>
</evidence>
<comment type="caution">
    <text evidence="4">The sequence shown here is derived from an EMBL/GenBank/DDBJ whole genome shotgun (WGS) entry which is preliminary data.</text>
</comment>
<dbReference type="InterPro" id="IPR036291">
    <property type="entry name" value="NAD(P)-bd_dom_sf"/>
</dbReference>
<dbReference type="EMBL" id="JATAAI010000018">
    <property type="protein sequence ID" value="KAK1739209.1"/>
    <property type="molecule type" value="Genomic_DNA"/>
</dbReference>
<dbReference type="PANTHER" id="PTHR43618:SF2">
    <property type="entry name" value="CHAIN DEHYDROGENASE, PUTATIVE (AFU_ORTHOLOGUE AFUA_6G06930)-RELATED"/>
    <property type="match status" value="1"/>
</dbReference>
<dbReference type="CDD" id="cd05233">
    <property type="entry name" value="SDR_c"/>
    <property type="match status" value="1"/>
</dbReference>
<keyword evidence="5" id="KW-1185">Reference proteome</keyword>
<dbReference type="AlphaFoldDB" id="A0AAD8Y3Z6"/>
<dbReference type="InterPro" id="IPR002347">
    <property type="entry name" value="SDR_fam"/>
</dbReference>
<gene>
    <name evidence="4" type="ORF">QTG54_009752</name>
</gene>
<dbReference type="InterPro" id="IPR052178">
    <property type="entry name" value="Sec_Metab_Biosynth_SDR"/>
</dbReference>
<proteinExistence type="inferred from homology"/>
<organism evidence="4 5">
    <name type="scientific">Skeletonema marinoi</name>
    <dbReference type="NCBI Taxonomy" id="267567"/>
    <lineage>
        <taxon>Eukaryota</taxon>
        <taxon>Sar</taxon>
        <taxon>Stramenopiles</taxon>
        <taxon>Ochrophyta</taxon>
        <taxon>Bacillariophyta</taxon>
        <taxon>Coscinodiscophyceae</taxon>
        <taxon>Thalassiosirophycidae</taxon>
        <taxon>Thalassiosirales</taxon>
        <taxon>Skeletonemataceae</taxon>
        <taxon>Skeletonema</taxon>
        <taxon>Skeletonema marinoi-dohrnii complex</taxon>
    </lineage>
</organism>
<keyword evidence="3 4" id="KW-0560">Oxidoreductase</keyword>
<dbReference type="PANTHER" id="PTHR43618">
    <property type="entry name" value="7-ALPHA-HYDROXYSTEROID DEHYDROGENASE"/>
    <property type="match status" value="1"/>
</dbReference>
<evidence type="ECO:0000256" key="1">
    <source>
        <dbReference type="ARBA" id="ARBA00006484"/>
    </source>
</evidence>
<dbReference type="GO" id="GO:0016491">
    <property type="term" value="F:oxidoreductase activity"/>
    <property type="evidence" value="ECO:0007669"/>
    <property type="project" value="UniProtKB-KW"/>
</dbReference>
<dbReference type="PRINTS" id="PR00081">
    <property type="entry name" value="GDHRDH"/>
</dbReference>
<evidence type="ECO:0000256" key="2">
    <source>
        <dbReference type="ARBA" id="ARBA00022857"/>
    </source>
</evidence>
<evidence type="ECO:0000313" key="5">
    <source>
        <dbReference type="Proteomes" id="UP001224775"/>
    </source>
</evidence>
<evidence type="ECO:0000313" key="4">
    <source>
        <dbReference type="EMBL" id="KAK1739209.1"/>
    </source>
</evidence>
<accession>A0AAD8Y3Z6</accession>
<dbReference type="Proteomes" id="UP001224775">
    <property type="component" value="Unassembled WGS sequence"/>
</dbReference>
<keyword evidence="2" id="KW-0521">NADP</keyword>
<dbReference type="Gene3D" id="3.40.50.720">
    <property type="entry name" value="NAD(P)-binding Rossmann-like Domain"/>
    <property type="match status" value="1"/>
</dbReference>
<comment type="similarity">
    <text evidence="1">Belongs to the short-chain dehydrogenases/reductases (SDR) family.</text>
</comment>
<protein>
    <submittedName>
        <fullName evidence="4">SDR family NAD(P)-dependent oxidoreductase</fullName>
        <ecNumber evidence="4">1.-.-.-</ecNumber>
    </submittedName>
</protein>
<sequence>MFTGKLCVVTGGGSGIGKSLCEELAKAGAGGVYVVDITRESAQKVAASLPSLATLQPNNYFRCDFGVADAGIMTMGGVDDVSNEQWEKIWNVNVMSHVFAARHLFPLWRSHKNRQSSPGSTESKEEEGVFVITASAAGLLMQIGSLPYHVTKHAAVSVADWLAVTTMTMDTAPGGGSAGLDGVLSPGDVAMETIQAIERRQFLVLPHPKVKKYFERKASDYDRWLNGMRRVHKHFFSQSKL</sequence>
<dbReference type="EC" id="1.-.-.-" evidence="4"/>